<dbReference type="InterPro" id="IPR017871">
    <property type="entry name" value="ABC_transporter-like_CS"/>
</dbReference>
<comment type="similarity">
    <text evidence="2">Belongs to the ABC transporter superfamily. ABCA family. CPR flippase (TC 3.A.1.211) subfamily.</text>
</comment>
<dbReference type="InterPro" id="IPR003439">
    <property type="entry name" value="ABC_transporter-like_ATP-bd"/>
</dbReference>
<dbReference type="PROSITE" id="PS50893">
    <property type="entry name" value="ABC_TRANSPORTER_2"/>
    <property type="match status" value="1"/>
</dbReference>
<keyword evidence="15" id="KW-1185">Reference proteome</keyword>
<keyword evidence="4 11" id="KW-0812">Transmembrane</keyword>
<keyword evidence="5" id="KW-0677">Repeat</keyword>
<dbReference type="Pfam" id="PF12698">
    <property type="entry name" value="ABC2_membrane_3"/>
    <property type="match status" value="1"/>
</dbReference>
<dbReference type="SUPFAM" id="SSF52540">
    <property type="entry name" value="P-loop containing nucleoside triphosphate hydrolases"/>
    <property type="match status" value="3"/>
</dbReference>
<evidence type="ECO:0000256" key="5">
    <source>
        <dbReference type="ARBA" id="ARBA00022737"/>
    </source>
</evidence>
<evidence type="ECO:0000256" key="8">
    <source>
        <dbReference type="ARBA" id="ARBA00022989"/>
    </source>
</evidence>
<dbReference type="GO" id="GO:0016020">
    <property type="term" value="C:membrane"/>
    <property type="evidence" value="ECO:0007669"/>
    <property type="project" value="UniProtKB-SubCell"/>
</dbReference>
<reference evidence="14 15" key="1">
    <citation type="journal article" date="2024" name="Nat. Commun.">
        <title>Phylogenomics reveals the evolutionary origins of lichenization in chlorophyte algae.</title>
        <authorList>
            <person name="Puginier C."/>
            <person name="Libourel C."/>
            <person name="Otte J."/>
            <person name="Skaloud P."/>
            <person name="Haon M."/>
            <person name="Grisel S."/>
            <person name="Petersen M."/>
            <person name="Berrin J.G."/>
            <person name="Delaux P.M."/>
            <person name="Dal Grande F."/>
            <person name="Keller J."/>
        </authorList>
    </citation>
    <scope>NUCLEOTIDE SEQUENCE [LARGE SCALE GENOMIC DNA]</scope>
    <source>
        <strain evidence="14 15">SAG 2523</strain>
    </source>
</reference>
<feature type="region of interest" description="Disordered" evidence="10">
    <location>
        <begin position="318"/>
        <end position="350"/>
    </location>
</feature>
<evidence type="ECO:0000256" key="12">
    <source>
        <dbReference type="SAM" id="SignalP"/>
    </source>
</evidence>
<feature type="transmembrane region" description="Helical" evidence="11">
    <location>
        <begin position="756"/>
        <end position="778"/>
    </location>
</feature>
<evidence type="ECO:0000313" key="14">
    <source>
        <dbReference type="EMBL" id="KAK9862183.1"/>
    </source>
</evidence>
<evidence type="ECO:0000256" key="11">
    <source>
        <dbReference type="SAM" id="Phobius"/>
    </source>
</evidence>
<comment type="subcellular location">
    <subcellularLocation>
        <location evidence="1">Membrane</location>
        <topology evidence="1">Multi-pass membrane protein</topology>
    </subcellularLocation>
</comment>
<accession>A0AAW1T0M6</accession>
<dbReference type="Pfam" id="PF23321">
    <property type="entry name" value="R1_ABCA1"/>
    <property type="match status" value="1"/>
</dbReference>
<dbReference type="CDD" id="cd03263">
    <property type="entry name" value="ABC_subfamily_A"/>
    <property type="match status" value="1"/>
</dbReference>
<dbReference type="InterPro" id="IPR003593">
    <property type="entry name" value="AAA+_ATPase"/>
</dbReference>
<evidence type="ECO:0000256" key="6">
    <source>
        <dbReference type="ARBA" id="ARBA00022741"/>
    </source>
</evidence>
<organism evidence="14 15">
    <name type="scientific">Apatococcus fuscideae</name>
    <dbReference type="NCBI Taxonomy" id="2026836"/>
    <lineage>
        <taxon>Eukaryota</taxon>
        <taxon>Viridiplantae</taxon>
        <taxon>Chlorophyta</taxon>
        <taxon>core chlorophytes</taxon>
        <taxon>Trebouxiophyceae</taxon>
        <taxon>Chlorellales</taxon>
        <taxon>Chlorellaceae</taxon>
        <taxon>Apatococcus</taxon>
    </lineage>
</organism>
<keyword evidence="3" id="KW-0813">Transport</keyword>
<dbReference type="EMBL" id="JALJOV010000643">
    <property type="protein sequence ID" value="KAK9862183.1"/>
    <property type="molecule type" value="Genomic_DNA"/>
</dbReference>
<evidence type="ECO:0000256" key="3">
    <source>
        <dbReference type="ARBA" id="ARBA00022448"/>
    </source>
</evidence>
<evidence type="ECO:0000259" key="13">
    <source>
        <dbReference type="PROSITE" id="PS50893"/>
    </source>
</evidence>
<sequence>MKRKLQVAIALLGGSKVVLLDEPSSGVDPVSRRALWSVLLRVKPGRAMLLTTHFMDEADLLSDRIAIMSEGSLQAYGSPLQLKADHTEGYHLVLNTALDSPVDMPGLEALVTRQVPGAFILRTSGAELVFCLPLSQSQGFPDLLESLEASGESLGVLHYGLSMPTLEEVFLRVTVDAHKPRAGARKELQGHRHAANGYQSRANGTNGTHANGYAMRGAPQQGSANGSGDAHQELQALHASSSSHGGTPRQGAGSSASTGSPPHSPAGRDSKSVGGSADIQPMEQHLPEETLAHPAPNGQQHDRHASIASAVDAAGLGHSESHEAKGEKGRAGSSPPEPSAKDLRPEIRLQAGTQQERCLRSFRQMFRKRALIASRDLRGGFSTLLLPVLAIALVLLVLKVNINPTAPTMLLSLSALPQVYPLPMGGSDIPPSLLQCVGDGGLWSSAPACQGGLAFEPIPAADSLDMSRFLLDDEAHFPRYAAVVFNDSVVNDLPNTLKAALDSSGLGAIVSQVQSLGDGLDPAQLAVLGPLLLSNWQKATGQGSGAPALDPALIGLALSKEVGVARRAVDRMSSHPPVLILHNASSYHAFPAALSNLRQTMGALQNGAGRNRSDGMHAPRLVARSHPLPLTEAEGIVLDVFLEILAALFLLVPLCFLAAAYCINPVVERVCHAHHMQLLSGCPPLIYWAGSYMWDLLMHSCVCLLSMLIFVIYQDKATTATPQQAIGTLLLLLLYGIASIPLTYCCAFGFQSPSAAQVAVAALNFLFGFVAVNGSFVMQAIPLTQHLQSILVHFFRLMPPFNLGEGLIALTLYYLQASLADSGSDATAAPAAPAPSSMLNAAATAVANMTEAAAPTPAPTPPAAPGGLAGHGGPYTFQDSVFQWEILGRPLLLLALQSGAYALLAVTMDRSQRTGHPCLADALGPLQQALQPYLAPFLHRLPLTLRRHASRWLGVKDVHGGQDGSIELAGVGSGHAGVGDIDRELQIAEDGSLDESRQTSADGDQEGVRLLPSQPRQGAAGDGFRAISVAEAEEDMDVAAERRRVMAAGPTTDTISLRHLRKIYPVDPPKVAVHDLCLGIPAGQRFGFLGPNGAGKTTTLSILSGDQQASGGDALVAGQSLVHSSGASARGALLGYCPQQDPLLDLLTAEEQLTMYARLKGMDAQAVRHEVWRVIKRVSMPAAMALRPAGTYSGGNKRKLALGIALVGNPAALLLDEPSTGMDPGARRAMWSYIIQATAASAASPAAAGPSAASVSTSAPAPGAPSAGMSVVLTTHSMEEVEALCSRVGIMHRGRLACLASPQRLKSRFGDGYLMEVHVPDERAIIRGVQQFVERELKGQEAEAPVFGRLRFQLPSHGLKLSEVLRAMEGRKHALGVLAYALSQPTLEQVFLSVIGEQLSAEHDA</sequence>
<dbReference type="SMART" id="SM00382">
    <property type="entry name" value="AAA"/>
    <property type="match status" value="1"/>
</dbReference>
<keyword evidence="6" id="KW-0547">Nucleotide-binding</keyword>
<dbReference type="PANTHER" id="PTHR19229:SF36">
    <property type="entry name" value="ATP-BINDING CASSETTE SUB-FAMILY A MEMBER 2"/>
    <property type="match status" value="1"/>
</dbReference>
<evidence type="ECO:0000256" key="10">
    <source>
        <dbReference type="SAM" id="MobiDB-lite"/>
    </source>
</evidence>
<keyword evidence="8 11" id="KW-1133">Transmembrane helix</keyword>
<feature type="region of interest" description="Disordered" evidence="10">
    <location>
        <begin position="992"/>
        <end position="1021"/>
    </location>
</feature>
<evidence type="ECO:0000256" key="4">
    <source>
        <dbReference type="ARBA" id="ARBA00022692"/>
    </source>
</evidence>
<evidence type="ECO:0000256" key="9">
    <source>
        <dbReference type="ARBA" id="ARBA00023136"/>
    </source>
</evidence>
<gene>
    <name evidence="14" type="ORF">WJX84_007200</name>
</gene>
<feature type="chain" id="PRO_5043407804" description="ABC transporter domain-containing protein" evidence="12">
    <location>
        <begin position="21"/>
        <end position="1405"/>
    </location>
</feature>
<feature type="signal peptide" evidence="12">
    <location>
        <begin position="1"/>
        <end position="20"/>
    </location>
</feature>
<comment type="caution">
    <text evidence="14">The sequence shown here is derived from an EMBL/GenBank/DDBJ whole genome shotgun (WGS) entry which is preliminary data.</text>
</comment>
<dbReference type="Pfam" id="PF00005">
    <property type="entry name" value="ABC_tran"/>
    <property type="match status" value="1"/>
</dbReference>
<feature type="transmembrane region" description="Helical" evidence="11">
    <location>
        <begin position="640"/>
        <end position="666"/>
    </location>
</feature>
<evidence type="ECO:0000256" key="2">
    <source>
        <dbReference type="ARBA" id="ARBA00008526"/>
    </source>
</evidence>
<evidence type="ECO:0000313" key="15">
    <source>
        <dbReference type="Proteomes" id="UP001485043"/>
    </source>
</evidence>
<dbReference type="Proteomes" id="UP001485043">
    <property type="component" value="Unassembled WGS sequence"/>
</dbReference>
<protein>
    <recommendedName>
        <fullName evidence="13">ABC transporter domain-containing protein</fullName>
    </recommendedName>
</protein>
<name>A0AAW1T0M6_9CHLO</name>
<feature type="domain" description="ABC transporter" evidence="13">
    <location>
        <begin position="1055"/>
        <end position="1318"/>
    </location>
</feature>
<feature type="compositionally biased region" description="Polar residues" evidence="10">
    <location>
        <begin position="197"/>
        <end position="209"/>
    </location>
</feature>
<keyword evidence="12" id="KW-0732">Signal</keyword>
<dbReference type="GO" id="GO:0140359">
    <property type="term" value="F:ABC-type transporter activity"/>
    <property type="evidence" value="ECO:0007669"/>
    <property type="project" value="InterPro"/>
</dbReference>
<dbReference type="InterPro" id="IPR013525">
    <property type="entry name" value="ABC2_TM"/>
</dbReference>
<evidence type="ECO:0000256" key="1">
    <source>
        <dbReference type="ARBA" id="ARBA00004141"/>
    </source>
</evidence>
<keyword evidence="9 11" id="KW-0472">Membrane</keyword>
<dbReference type="InterPro" id="IPR056264">
    <property type="entry name" value="R2_ABCA1-4-like"/>
</dbReference>
<dbReference type="PANTHER" id="PTHR19229">
    <property type="entry name" value="ATP-BINDING CASSETTE TRANSPORTER SUBFAMILY A ABCA"/>
    <property type="match status" value="1"/>
</dbReference>
<dbReference type="PROSITE" id="PS00211">
    <property type="entry name" value="ABC_TRANSPORTER_1"/>
    <property type="match status" value="1"/>
</dbReference>
<feature type="compositionally biased region" description="Basic and acidic residues" evidence="10">
    <location>
        <begin position="319"/>
        <end position="330"/>
    </location>
</feature>
<dbReference type="Gene3D" id="3.40.50.300">
    <property type="entry name" value="P-loop containing nucleotide triphosphate hydrolases"/>
    <property type="match status" value="2"/>
</dbReference>
<dbReference type="GO" id="GO:0005319">
    <property type="term" value="F:lipid transporter activity"/>
    <property type="evidence" value="ECO:0007669"/>
    <property type="project" value="TreeGrafter"/>
</dbReference>
<evidence type="ECO:0000256" key="7">
    <source>
        <dbReference type="ARBA" id="ARBA00022840"/>
    </source>
</evidence>
<keyword evidence="7" id="KW-0067">ATP-binding</keyword>
<dbReference type="InterPro" id="IPR026082">
    <property type="entry name" value="ABCA"/>
</dbReference>
<dbReference type="GO" id="GO:0016887">
    <property type="term" value="F:ATP hydrolysis activity"/>
    <property type="evidence" value="ECO:0007669"/>
    <property type="project" value="InterPro"/>
</dbReference>
<feature type="compositionally biased region" description="Low complexity" evidence="10">
    <location>
        <begin position="251"/>
        <end position="265"/>
    </location>
</feature>
<proteinExistence type="inferred from homology"/>
<feature type="transmembrane region" description="Helical" evidence="11">
    <location>
        <begin position="725"/>
        <end position="750"/>
    </location>
</feature>
<feature type="transmembrane region" description="Helical" evidence="11">
    <location>
        <begin position="686"/>
        <end position="713"/>
    </location>
</feature>
<feature type="region of interest" description="Disordered" evidence="10">
    <location>
        <begin position="182"/>
        <end position="278"/>
    </location>
</feature>
<dbReference type="InterPro" id="IPR027417">
    <property type="entry name" value="P-loop_NTPase"/>
</dbReference>
<dbReference type="GO" id="GO:0005524">
    <property type="term" value="F:ATP binding"/>
    <property type="evidence" value="ECO:0007669"/>
    <property type="project" value="UniProtKB-KW"/>
</dbReference>